<proteinExistence type="predicted"/>
<dbReference type="AlphaFoldDB" id="A0A3M9X360"/>
<dbReference type="EMBL" id="QKOD01000011">
    <property type="protein sequence ID" value="RNJ42353.1"/>
    <property type="molecule type" value="Genomic_DNA"/>
</dbReference>
<reference evidence="2 3" key="1">
    <citation type="journal article" date="2018" name="Mol. Plant Microbe Interact.">
        <title>Taxonomically Different Co-Microsymbionts of a Relict Legume, Oxytropis popoviana, Have Complementary Sets of Symbiotic Genes and Together Increase the Efficiency of Plant Nodulation.</title>
        <authorList>
            <person name="Safronova V."/>
            <person name="Belimov A."/>
            <person name="Sazanova A."/>
            <person name="Chirak E."/>
            <person name="Verkhozina A."/>
            <person name="Kuznetsova I."/>
            <person name="Andronov E."/>
            <person name="Puhalsky J."/>
            <person name="Tikhonovich I."/>
        </authorList>
    </citation>
    <scope>NUCLEOTIDE SEQUENCE [LARGE SCALE GENOMIC DNA]</scope>
    <source>
        <strain evidence="2 3">Opo-235</strain>
    </source>
</reference>
<protein>
    <submittedName>
        <fullName evidence="2">Uncharacterized protein</fullName>
    </submittedName>
</protein>
<evidence type="ECO:0000256" key="1">
    <source>
        <dbReference type="SAM" id="MobiDB-lite"/>
    </source>
</evidence>
<evidence type="ECO:0000313" key="3">
    <source>
        <dbReference type="Proteomes" id="UP000275436"/>
    </source>
</evidence>
<evidence type="ECO:0000313" key="2">
    <source>
        <dbReference type="EMBL" id="RNJ42353.1"/>
    </source>
</evidence>
<feature type="compositionally biased region" description="Basic and acidic residues" evidence="1">
    <location>
        <begin position="1"/>
        <end position="12"/>
    </location>
</feature>
<sequence>MSGNENHRETEATKYPAKTGADPSDAFSQDAAGNKKPKGGIGSTRPVGEVDDKTHQSDGQSPPGRVKSARP</sequence>
<gene>
    <name evidence="2" type="ORF">DNR46_28480</name>
</gene>
<name>A0A3M9X360_9HYPH</name>
<comment type="caution">
    <text evidence="2">The sequence shown here is derived from an EMBL/GenBank/DDBJ whole genome shotgun (WGS) entry which is preliminary data.</text>
</comment>
<dbReference type="Proteomes" id="UP000275436">
    <property type="component" value="Unassembled WGS sequence"/>
</dbReference>
<feature type="region of interest" description="Disordered" evidence="1">
    <location>
        <begin position="1"/>
        <end position="71"/>
    </location>
</feature>
<organism evidence="2 3">
    <name type="scientific">Mesorhizobium japonicum</name>
    <dbReference type="NCBI Taxonomy" id="2066070"/>
    <lineage>
        <taxon>Bacteria</taxon>
        <taxon>Pseudomonadati</taxon>
        <taxon>Pseudomonadota</taxon>
        <taxon>Alphaproteobacteria</taxon>
        <taxon>Hyphomicrobiales</taxon>
        <taxon>Phyllobacteriaceae</taxon>
        <taxon>Mesorhizobium</taxon>
    </lineage>
</organism>
<accession>A0A3M9X360</accession>